<protein>
    <submittedName>
        <fullName evidence="1">Uncharacterized protein</fullName>
    </submittedName>
</protein>
<dbReference type="AlphaFoldDB" id="A0A218W4X2"/>
<comment type="caution">
    <text evidence="1">The sequence shown here is derived from an EMBL/GenBank/DDBJ whole genome shotgun (WGS) entry which is preliminary data.</text>
</comment>
<organism evidence="1 2">
    <name type="scientific">Punica granatum</name>
    <name type="common">Pomegranate</name>
    <dbReference type="NCBI Taxonomy" id="22663"/>
    <lineage>
        <taxon>Eukaryota</taxon>
        <taxon>Viridiplantae</taxon>
        <taxon>Streptophyta</taxon>
        <taxon>Embryophyta</taxon>
        <taxon>Tracheophyta</taxon>
        <taxon>Spermatophyta</taxon>
        <taxon>Magnoliopsida</taxon>
        <taxon>eudicotyledons</taxon>
        <taxon>Gunneridae</taxon>
        <taxon>Pentapetalae</taxon>
        <taxon>rosids</taxon>
        <taxon>malvids</taxon>
        <taxon>Myrtales</taxon>
        <taxon>Lythraceae</taxon>
        <taxon>Punica</taxon>
    </lineage>
</organism>
<proteinExistence type="predicted"/>
<accession>A0A218W4X2</accession>
<dbReference type="EMBL" id="MTKT01005370">
    <property type="protein sequence ID" value="OWM67924.1"/>
    <property type="molecule type" value="Genomic_DNA"/>
</dbReference>
<dbReference type="Proteomes" id="UP000197138">
    <property type="component" value="Unassembled WGS sequence"/>
</dbReference>
<gene>
    <name evidence="1" type="ORF">CDL15_Pgr010862</name>
</gene>
<evidence type="ECO:0000313" key="2">
    <source>
        <dbReference type="Proteomes" id="UP000197138"/>
    </source>
</evidence>
<name>A0A218W4X2_PUNGR</name>
<reference evidence="2" key="1">
    <citation type="journal article" date="2017" name="Plant J.">
        <title>The pomegranate (Punica granatum L.) genome and the genomics of punicalagin biosynthesis.</title>
        <authorList>
            <person name="Qin G."/>
            <person name="Xu C."/>
            <person name="Ming R."/>
            <person name="Tang H."/>
            <person name="Guyot R."/>
            <person name="Kramer E.M."/>
            <person name="Hu Y."/>
            <person name="Yi X."/>
            <person name="Qi Y."/>
            <person name="Xu X."/>
            <person name="Gao Z."/>
            <person name="Pan H."/>
            <person name="Jian J."/>
            <person name="Tian Y."/>
            <person name="Yue Z."/>
            <person name="Xu Y."/>
        </authorList>
    </citation>
    <scope>NUCLEOTIDE SEQUENCE [LARGE SCALE GENOMIC DNA]</scope>
    <source>
        <strain evidence="2">cv. Dabenzi</strain>
    </source>
</reference>
<evidence type="ECO:0000313" key="1">
    <source>
        <dbReference type="EMBL" id="OWM67924.1"/>
    </source>
</evidence>
<sequence>MTSQRRAAEEDELDRRIEDISYDEANPVFDIYPDEDQEEVTEFVFDDQGKPTFIVNKSVLKDIGEQPDFKTNSNHPYLDAARPTSTIITSISHLSAISCSYRNAKNYTYLSANACSCLKFSVWWSCSRISSSTINSSKDD</sequence>